<dbReference type="CDD" id="cd04301">
    <property type="entry name" value="NAT_SF"/>
    <property type="match status" value="1"/>
</dbReference>
<comment type="caution">
    <text evidence="10">The sequence shown here is derived from an EMBL/GenBank/DDBJ whole genome shotgun (WGS) entry which is preliminary data.</text>
</comment>
<feature type="domain" description="N-acetyltransferase" evidence="9">
    <location>
        <begin position="13"/>
        <end position="152"/>
    </location>
</feature>
<dbReference type="SUPFAM" id="SSF55729">
    <property type="entry name" value="Acyl-CoA N-acyltransferases (Nat)"/>
    <property type="match status" value="1"/>
</dbReference>
<dbReference type="NCBIfam" id="TIGR02406">
    <property type="entry name" value="ectoine_EctA"/>
    <property type="match status" value="1"/>
</dbReference>
<comment type="function">
    <text evidence="8">Catalyzes the acetylation of L-2,4-diaminobutyrate (DABA) to gamma-N-acetyl-alpha,gamma-diaminobutyric acid (ADABA) with acetyl coenzyme A.</text>
</comment>
<protein>
    <recommendedName>
        <fullName evidence="4 8">L-2,4-diaminobutyric acid acetyltransferase</fullName>
        <shortName evidence="8">DABA acetyltransferase</shortName>
        <ecNumber evidence="3 8">2.3.1.178</ecNumber>
    </recommendedName>
</protein>
<organism evidence="10 11">
    <name type="scientific">Ruegeria marisrubri</name>
    <dbReference type="NCBI Taxonomy" id="1685379"/>
    <lineage>
        <taxon>Bacteria</taxon>
        <taxon>Pseudomonadati</taxon>
        <taxon>Pseudomonadota</taxon>
        <taxon>Alphaproteobacteria</taxon>
        <taxon>Rhodobacterales</taxon>
        <taxon>Roseobacteraceae</taxon>
        <taxon>Ruegeria</taxon>
    </lineage>
</organism>
<evidence type="ECO:0000256" key="5">
    <source>
        <dbReference type="ARBA" id="ARBA00022679"/>
    </source>
</evidence>
<dbReference type="PANTHER" id="PTHR43072:SF23">
    <property type="entry name" value="UPF0039 PROTEIN C11D3.02C"/>
    <property type="match status" value="1"/>
</dbReference>
<gene>
    <name evidence="8" type="primary">ectA</name>
    <name evidence="10" type="ORF">AVO45_17465</name>
</gene>
<comment type="pathway">
    <text evidence="1 8">Amine and polyamine biosynthesis; ectoine biosynthesis; L-ectoine from L-aspartate 4-semialdehyde: step 2/3.</text>
</comment>
<dbReference type="OrthoDB" id="2436196at2"/>
<evidence type="ECO:0000256" key="7">
    <source>
        <dbReference type="ARBA" id="ARBA00048924"/>
    </source>
</evidence>
<keyword evidence="6 8" id="KW-0012">Acyltransferase</keyword>
<dbReference type="EMBL" id="LQBQ01000003">
    <property type="protein sequence ID" value="KUJ85287.1"/>
    <property type="molecule type" value="Genomic_DNA"/>
</dbReference>
<dbReference type="InterPro" id="IPR016181">
    <property type="entry name" value="Acyl_CoA_acyltransferase"/>
</dbReference>
<evidence type="ECO:0000313" key="10">
    <source>
        <dbReference type="EMBL" id="KUJ85287.1"/>
    </source>
</evidence>
<dbReference type="EC" id="2.3.1.178" evidence="3 8"/>
<dbReference type="GO" id="GO:0033816">
    <property type="term" value="F:diaminobutyrate acetyltransferase activity"/>
    <property type="evidence" value="ECO:0007669"/>
    <property type="project" value="UniProtKB-EC"/>
</dbReference>
<evidence type="ECO:0000256" key="2">
    <source>
        <dbReference type="ARBA" id="ARBA00010712"/>
    </source>
</evidence>
<name>A0A0X3UB34_9RHOB</name>
<evidence type="ECO:0000256" key="8">
    <source>
        <dbReference type="RuleBase" id="RU365045"/>
    </source>
</evidence>
<evidence type="ECO:0000259" key="9">
    <source>
        <dbReference type="PROSITE" id="PS51186"/>
    </source>
</evidence>
<dbReference type="PROSITE" id="PS51186">
    <property type="entry name" value="GNAT"/>
    <property type="match status" value="1"/>
</dbReference>
<dbReference type="AlphaFoldDB" id="A0A0X3UB34"/>
<proteinExistence type="inferred from homology"/>
<dbReference type="PANTHER" id="PTHR43072">
    <property type="entry name" value="N-ACETYLTRANSFERASE"/>
    <property type="match status" value="1"/>
</dbReference>
<keyword evidence="5 8" id="KW-0808">Transferase</keyword>
<dbReference type="Gene3D" id="3.40.630.30">
    <property type="match status" value="1"/>
</dbReference>
<evidence type="ECO:0000256" key="4">
    <source>
        <dbReference type="ARBA" id="ARBA00017935"/>
    </source>
</evidence>
<dbReference type="RefSeq" id="WP_068344953.1">
    <property type="nucleotide sequence ID" value="NZ_LQBQ01000003.1"/>
</dbReference>
<comment type="catalytic activity">
    <reaction evidence="7 8">
        <text>L-2,4-diaminobutanoate + acetyl-CoA = (2S)-4-acetamido-2-aminobutanoate + CoA + H(+)</text>
        <dbReference type="Rhea" id="RHEA:16901"/>
        <dbReference type="ChEBI" id="CHEBI:15378"/>
        <dbReference type="ChEBI" id="CHEBI:57287"/>
        <dbReference type="ChEBI" id="CHEBI:57288"/>
        <dbReference type="ChEBI" id="CHEBI:58761"/>
        <dbReference type="ChEBI" id="CHEBI:58929"/>
        <dbReference type="EC" id="2.3.1.178"/>
    </reaction>
</comment>
<evidence type="ECO:0000256" key="1">
    <source>
        <dbReference type="ARBA" id="ARBA00004978"/>
    </source>
</evidence>
<dbReference type="GO" id="GO:0019491">
    <property type="term" value="P:ectoine biosynthetic process"/>
    <property type="evidence" value="ECO:0007669"/>
    <property type="project" value="UniProtKB-UniPathway"/>
</dbReference>
<dbReference type="InterPro" id="IPR000182">
    <property type="entry name" value="GNAT_dom"/>
</dbReference>
<reference evidence="10 11" key="1">
    <citation type="submission" date="2015-12" db="EMBL/GenBank/DDBJ databases">
        <authorList>
            <person name="Shamseldin A."/>
            <person name="Moawad H."/>
            <person name="Abd El-Rahim W.M."/>
            <person name="Sadowsky M.J."/>
        </authorList>
    </citation>
    <scope>NUCLEOTIDE SEQUENCE [LARGE SCALE GENOMIC DNA]</scope>
    <source>
        <strain evidence="10 11">ZGT118</strain>
    </source>
</reference>
<keyword evidence="11" id="KW-1185">Reference proteome</keyword>
<evidence type="ECO:0000256" key="3">
    <source>
        <dbReference type="ARBA" id="ARBA00012355"/>
    </source>
</evidence>
<dbReference type="Proteomes" id="UP000053791">
    <property type="component" value="Unassembled WGS sequence"/>
</dbReference>
<evidence type="ECO:0000256" key="6">
    <source>
        <dbReference type="ARBA" id="ARBA00023315"/>
    </source>
</evidence>
<dbReference type="Pfam" id="PF00583">
    <property type="entry name" value="Acetyltransf_1"/>
    <property type="match status" value="1"/>
</dbReference>
<dbReference type="STRING" id="1685379.AVO45_17465"/>
<dbReference type="InterPro" id="IPR012772">
    <property type="entry name" value="Ectoine_EctA"/>
</dbReference>
<sequence>MKHARELFKKPTPQIRQPAAEDGAAIWELVRACKPLDENSMYCNLLQCDHFKDTCVVAELDGEIVGWVSAYVLPYDPETVFVWQVAVAEKARGLGLGTVMLSALLKRDACRDVTSLQTTITRDNAASWALFRKFSKSRDAILKSQPYFTQAQHFKDRHSTEYMVTIDLPQAAKLAA</sequence>
<accession>A0A0X3UB34</accession>
<evidence type="ECO:0000313" key="11">
    <source>
        <dbReference type="Proteomes" id="UP000053791"/>
    </source>
</evidence>
<comment type="similarity">
    <text evidence="2 8">Belongs to the acetyltransferase family. EctA subfamily.</text>
</comment>
<dbReference type="UniPathway" id="UPA00067">
    <property type="reaction ID" value="UER00122"/>
</dbReference>